<name>A0A6C0JDU7_9ZZZZ</name>
<feature type="region of interest" description="Disordered" evidence="1">
    <location>
        <begin position="150"/>
        <end position="191"/>
    </location>
</feature>
<protein>
    <submittedName>
        <fullName evidence="2">Uncharacterized protein</fullName>
    </submittedName>
</protein>
<dbReference type="AlphaFoldDB" id="A0A6C0JDU7"/>
<dbReference type="EMBL" id="MN740389">
    <property type="protein sequence ID" value="QHU03802.1"/>
    <property type="molecule type" value="Genomic_DNA"/>
</dbReference>
<sequence length="539" mass="58761">MENKIVGGVYPEAWKDLESSAILSLIGAYDTGTPFPTDKTDSKGNQITVPILNAQKVYNMATGWVSMPGVPFSESKVKEVLIAGFKEYSLQEGVWKDQSKKAELSALLGIQSPVPVSSPEVDNVGETWHDTGSEPAVVIQAPEVVVESTPTASASASAPAGSSSGLFGMLTGTPASSASTPSSTSTSSSGTKEAVTMSIKLVIDETNEYGDVLKMLEPVINTKDSVSESVLEVKPVINKSTMVPVINSEIQKYLSNNKTAEVARFTSALNKITLDPTKVDKLSQYVKGEFPTAAQLNQEIESLKGTPLFNSKYEVLQTEAKLSIKNNHPDNWWYTLSENAARNGALYRELRSEKSKTNIALKQASEGAKVFAAKASLVASAAKENLKQQYQQIKDINSADNLKIKVDTAITEFLNSTGSTMPEPFKIELVKIQSSIKSGSDYSIGGKLLLSVSEINQGGPLNKLRKLSTNLKVIKLNNKNLPMWKYGGIYAWNSPYDFMKDLLNADRNALNKFGGKRTRKYRKARTQKAGRRNKKTRRH</sequence>
<organism evidence="2">
    <name type="scientific">viral metagenome</name>
    <dbReference type="NCBI Taxonomy" id="1070528"/>
    <lineage>
        <taxon>unclassified sequences</taxon>
        <taxon>metagenomes</taxon>
        <taxon>organismal metagenomes</taxon>
    </lineage>
</organism>
<feature type="region of interest" description="Disordered" evidence="1">
    <location>
        <begin position="514"/>
        <end position="539"/>
    </location>
</feature>
<evidence type="ECO:0000256" key="1">
    <source>
        <dbReference type="SAM" id="MobiDB-lite"/>
    </source>
</evidence>
<proteinExistence type="predicted"/>
<reference evidence="2" key="1">
    <citation type="journal article" date="2020" name="Nature">
        <title>Giant virus diversity and host interactions through global metagenomics.</title>
        <authorList>
            <person name="Schulz F."/>
            <person name="Roux S."/>
            <person name="Paez-Espino D."/>
            <person name="Jungbluth S."/>
            <person name="Walsh D.A."/>
            <person name="Denef V.J."/>
            <person name="McMahon K.D."/>
            <person name="Konstantinidis K.T."/>
            <person name="Eloe-Fadrosh E.A."/>
            <person name="Kyrpides N.C."/>
            <person name="Woyke T."/>
        </authorList>
    </citation>
    <scope>NUCLEOTIDE SEQUENCE</scope>
    <source>
        <strain evidence="2">GVMAG-M-3300027708-20</strain>
    </source>
</reference>
<accession>A0A6C0JDU7</accession>
<evidence type="ECO:0000313" key="2">
    <source>
        <dbReference type="EMBL" id="QHU03802.1"/>
    </source>
</evidence>